<sequence>MARRGVTRALTGLGIAAVVAAAVFAVWGGLAWLSAATDDGLDAADARDDALRQGRDRVAELTTMDHTDVDEGVRRWLSATTGALHSELKNTDPATLTAVEQAGTVATGTVLHAALSEFDPTRGRATLLASVEITNARDGAEPTYTRTRYRAQLRHTDDDWKVESFETVPVGGAE</sequence>
<dbReference type="PANTHER" id="PTHR37042">
    <property type="entry name" value="OUTER MEMBRANE PROTEIN RV1973"/>
    <property type="match status" value="1"/>
</dbReference>
<protein>
    <recommendedName>
        <fullName evidence="5">Mce-associated membrane protein</fullName>
    </recommendedName>
</protein>
<evidence type="ECO:0000313" key="3">
    <source>
        <dbReference type="EMBL" id="EHY90631.1"/>
    </source>
</evidence>
<comment type="subcellular location">
    <subcellularLocation>
        <location evidence="1">Membrane</location>
    </subcellularLocation>
</comment>
<reference evidence="3 4" key="1">
    <citation type="journal article" date="2012" name="Stand. Genomic Sci.">
        <title>Genome sequence of the soil bacterium Saccharomonospora azurea type strain (NA-128(T)).</title>
        <authorList>
            <person name="Klenk H.P."/>
            <person name="Held B."/>
            <person name="Lucas S."/>
            <person name="Lapidus A."/>
            <person name="Copeland A."/>
            <person name="Hammon N."/>
            <person name="Pitluck S."/>
            <person name="Goodwin L.A."/>
            <person name="Han C."/>
            <person name="Tapia R."/>
            <person name="Brambilla E.M."/>
            <person name="Potter G."/>
            <person name="Land M."/>
            <person name="Ivanova N."/>
            <person name="Rohde M."/>
            <person name="Goker M."/>
            <person name="Detter J.C."/>
            <person name="Kyrpides N.C."/>
            <person name="Woyke T."/>
        </authorList>
    </citation>
    <scope>NUCLEOTIDE SEQUENCE [LARGE SCALE GENOMIC DNA]</scope>
    <source>
        <strain evidence="3 4">NA-128</strain>
    </source>
</reference>
<evidence type="ECO:0000256" key="2">
    <source>
        <dbReference type="ARBA" id="ARBA00023136"/>
    </source>
</evidence>
<dbReference type="GO" id="GO:0016020">
    <property type="term" value="C:membrane"/>
    <property type="evidence" value="ECO:0007669"/>
    <property type="project" value="UniProtKB-SubCell"/>
</dbReference>
<dbReference type="AlphaFoldDB" id="H8GAG6"/>
<name>H8GAG6_9PSEU</name>
<keyword evidence="2" id="KW-0472">Membrane</keyword>
<dbReference type="RefSeq" id="WP_005444125.1">
    <property type="nucleotide sequence ID" value="NZ_CM001466.1"/>
</dbReference>
<evidence type="ECO:0008006" key="5">
    <source>
        <dbReference type="Google" id="ProtNLM"/>
    </source>
</evidence>
<dbReference type="EMBL" id="CM001466">
    <property type="protein sequence ID" value="EHY90631.1"/>
    <property type="molecule type" value="Genomic_DNA"/>
</dbReference>
<proteinExistence type="predicted"/>
<organism evidence="3 4">
    <name type="scientific">Saccharomonospora azurea NA-128</name>
    <dbReference type="NCBI Taxonomy" id="882081"/>
    <lineage>
        <taxon>Bacteria</taxon>
        <taxon>Bacillati</taxon>
        <taxon>Actinomycetota</taxon>
        <taxon>Actinomycetes</taxon>
        <taxon>Pseudonocardiales</taxon>
        <taxon>Pseudonocardiaceae</taxon>
        <taxon>Saccharomonospora</taxon>
    </lineage>
</organism>
<gene>
    <name evidence="3" type="ORF">SacazDRAFT_03771</name>
</gene>
<keyword evidence="4" id="KW-1185">Reference proteome</keyword>
<dbReference type="OrthoDB" id="3472661at2"/>
<dbReference type="PANTHER" id="PTHR37042:SF4">
    <property type="entry name" value="OUTER MEMBRANE PROTEIN RV1973"/>
    <property type="match status" value="1"/>
</dbReference>
<evidence type="ECO:0000313" key="4">
    <source>
        <dbReference type="Proteomes" id="UP000004705"/>
    </source>
</evidence>
<dbReference type="Proteomes" id="UP000004705">
    <property type="component" value="Chromosome"/>
</dbReference>
<evidence type="ECO:0000256" key="1">
    <source>
        <dbReference type="ARBA" id="ARBA00004370"/>
    </source>
</evidence>
<dbReference type="HOGENOM" id="CLU_090655_1_0_11"/>
<accession>H8GAG6</accession>